<dbReference type="AlphaFoldDB" id="A0A0A0HTY1"/>
<dbReference type="EMBL" id="KN275965">
    <property type="protein sequence ID" value="KGM91728.1"/>
    <property type="molecule type" value="Genomic_DNA"/>
</dbReference>
<evidence type="ECO:0000256" key="2">
    <source>
        <dbReference type="ARBA" id="ARBA00023043"/>
    </source>
</evidence>
<feature type="repeat" description="ANK" evidence="3">
    <location>
        <begin position="1"/>
        <end position="30"/>
    </location>
</feature>
<organism evidence="5 6">
    <name type="scientific">Paracoccidioides brasiliensis (strain Pb18)</name>
    <dbReference type="NCBI Taxonomy" id="502780"/>
    <lineage>
        <taxon>Eukaryota</taxon>
        <taxon>Fungi</taxon>
        <taxon>Dikarya</taxon>
        <taxon>Ascomycota</taxon>
        <taxon>Pezizomycotina</taxon>
        <taxon>Eurotiomycetes</taxon>
        <taxon>Eurotiomycetidae</taxon>
        <taxon>Onygenales</taxon>
        <taxon>Ajellomycetaceae</taxon>
        <taxon>Paracoccidioides</taxon>
    </lineage>
</organism>
<dbReference type="Pfam" id="PF12796">
    <property type="entry name" value="Ank_2"/>
    <property type="match status" value="1"/>
</dbReference>
<gene>
    <name evidence="5" type="ORF">PADG_12186</name>
</gene>
<dbReference type="PROSITE" id="PS50297">
    <property type="entry name" value="ANK_REP_REGION"/>
    <property type="match status" value="2"/>
</dbReference>
<keyword evidence="4" id="KW-0175">Coiled coil</keyword>
<dbReference type="PROSITE" id="PS50088">
    <property type="entry name" value="ANK_REPEAT"/>
    <property type="match status" value="2"/>
</dbReference>
<dbReference type="InterPro" id="IPR036770">
    <property type="entry name" value="Ankyrin_rpt-contain_sf"/>
</dbReference>
<dbReference type="PANTHER" id="PTHR24198:SF194">
    <property type="entry name" value="INVERSIN-A"/>
    <property type="match status" value="1"/>
</dbReference>
<dbReference type="KEGG" id="pbn:PADG_12186"/>
<evidence type="ECO:0000313" key="6">
    <source>
        <dbReference type="Proteomes" id="UP000001628"/>
    </source>
</evidence>
<keyword evidence="6" id="KW-1185">Reference proteome</keyword>
<dbReference type="PRINTS" id="PR01415">
    <property type="entry name" value="ANKYRIN"/>
</dbReference>
<dbReference type="InterPro" id="IPR002110">
    <property type="entry name" value="Ankyrin_rpt"/>
</dbReference>
<dbReference type="Gene3D" id="1.25.40.20">
    <property type="entry name" value="Ankyrin repeat-containing domain"/>
    <property type="match status" value="2"/>
</dbReference>
<feature type="coiled-coil region" evidence="4">
    <location>
        <begin position="428"/>
        <end position="455"/>
    </location>
</feature>
<reference evidence="5 6" key="1">
    <citation type="journal article" date="2011" name="PLoS Genet.">
        <title>Comparative genomic analysis of human fungal pathogens causing paracoccidioidomycosis.</title>
        <authorList>
            <person name="Desjardins C.A."/>
            <person name="Champion M.D."/>
            <person name="Holder J.W."/>
            <person name="Muszewska A."/>
            <person name="Goldberg J."/>
            <person name="Bailao A.M."/>
            <person name="Brigido M.M."/>
            <person name="Ferreira M.E."/>
            <person name="Garcia A.M."/>
            <person name="Grynberg M."/>
            <person name="Gujja S."/>
            <person name="Heiman D.I."/>
            <person name="Henn M.R."/>
            <person name="Kodira C.D."/>
            <person name="Leon-Narvaez H."/>
            <person name="Longo L.V."/>
            <person name="Ma L.J."/>
            <person name="Malavazi I."/>
            <person name="Matsuo A.L."/>
            <person name="Morais F.V."/>
            <person name="Pereira M."/>
            <person name="Rodriguez-Brito S."/>
            <person name="Sakthikumar S."/>
            <person name="Salem-Izacc S.M."/>
            <person name="Sykes S.M."/>
            <person name="Teixeira M.M."/>
            <person name="Vallejo M.C."/>
            <person name="Walter M.E."/>
            <person name="Yandava C."/>
            <person name="Young S."/>
            <person name="Zeng Q."/>
            <person name="Zucker J."/>
            <person name="Felipe M.S."/>
            <person name="Goldman G.H."/>
            <person name="Haas B.J."/>
            <person name="McEwen J.G."/>
            <person name="Nino-Vega G."/>
            <person name="Puccia R."/>
            <person name="San-Blas G."/>
            <person name="Soares C.M."/>
            <person name="Birren B.W."/>
            <person name="Cuomo C.A."/>
        </authorList>
    </citation>
    <scope>NUCLEOTIDE SEQUENCE [LARGE SCALE GENOMIC DNA]</scope>
    <source>
        <strain evidence="5 6">Pb18</strain>
    </source>
</reference>
<name>A0A0A0HTY1_PARBD</name>
<evidence type="ECO:0000313" key="5">
    <source>
        <dbReference type="EMBL" id="KGM91728.1"/>
    </source>
</evidence>
<evidence type="ECO:0000256" key="1">
    <source>
        <dbReference type="ARBA" id="ARBA00022737"/>
    </source>
</evidence>
<accession>A0A0A0HTY1</accession>
<dbReference type="PANTHER" id="PTHR24198">
    <property type="entry name" value="ANKYRIN REPEAT AND PROTEIN KINASE DOMAIN-CONTAINING PROTEIN"/>
    <property type="match status" value="1"/>
</dbReference>
<dbReference type="GeneID" id="22588083"/>
<dbReference type="RefSeq" id="XP_010762320.1">
    <property type="nucleotide sequence ID" value="XM_010764018.1"/>
</dbReference>
<dbReference type="VEuPathDB" id="FungiDB:PADG_12186"/>
<dbReference type="SMART" id="SM00248">
    <property type="entry name" value="ANK"/>
    <property type="match status" value="6"/>
</dbReference>
<dbReference type="Proteomes" id="UP000001628">
    <property type="component" value="Unassembled WGS sequence"/>
</dbReference>
<proteinExistence type="predicted"/>
<dbReference type="Pfam" id="PF13606">
    <property type="entry name" value="Ank_3"/>
    <property type="match status" value="1"/>
</dbReference>
<dbReference type="InParanoid" id="A0A0A0HTY1"/>
<evidence type="ECO:0000256" key="3">
    <source>
        <dbReference type="PROSITE-ProRule" id="PRU00023"/>
    </source>
</evidence>
<dbReference type="SUPFAM" id="SSF48403">
    <property type="entry name" value="Ankyrin repeat"/>
    <property type="match status" value="1"/>
</dbReference>
<feature type="repeat" description="ANK" evidence="3">
    <location>
        <begin position="31"/>
        <end position="54"/>
    </location>
</feature>
<keyword evidence="2 3" id="KW-0040">ANK repeat</keyword>
<dbReference type="eggNOG" id="KOG4177">
    <property type="taxonomic scope" value="Eukaryota"/>
</dbReference>
<protein>
    <submittedName>
        <fullName evidence="5">Uncharacterized protein</fullName>
    </submittedName>
</protein>
<dbReference type="STRING" id="502780.A0A0A0HTY1"/>
<evidence type="ECO:0000256" key="4">
    <source>
        <dbReference type="SAM" id="Coils"/>
    </source>
</evidence>
<keyword evidence="1" id="KW-0677">Repeat</keyword>
<dbReference type="HOGENOM" id="CLU_430890_0_0_1"/>
<sequence length="635" mass="70195">MPLHLAIMCGTPEIVQCLVNRGARLVSRVADGFTSLHLAAARGDVRILRAILRKKTAGHNIESDGDDDEEGEGEFDDISIVRTGPQSPYAATQGSMVIVTDPSKVTMEEQNDEEDEPNFYDNLGVISWDIPLSPLHVAILNGHVDIVNCLATEFGVDVNQPFVKKEYSQSHVLFSMLLAMHHPFEISKALLQTLLELGASSTQADMQHLTAFYSLVMVGESRLLDAIFKFDGPASHLAINHPTVTTDWRPRAVLPLTTAVRHKGIAMIEKSLDNGGTLSVPTECHRRFWARQGKMTKIEACMVQLIVKAAEFSTPVVVRKLLDAGADPNTMTIDAYALLDSDFGSSNNGRTVLDVIGARKDFLKSLIQHRSKPITSLNAELKSDAVYLDGLMEGTFEYSFVQKDLAMAKIAVEVIENELNSKRFTEAQQQEKQNADGIKHEIEALEKVEQALKAKGGKIFAELHPTHDGNAHVQHGRDRMPLVLDDTTLKKFEINYTFTDQDVGDLDMKQYLPLFQAAWDGDLVRVKQLTTEPQALNKSSSSLQLTAMHKVRLFDPFTIAVAQGHFKLARAILQDVEAQQVQADTKKTSCKVYKVVVDSNVNDYSSSGETDDDSDNDGVGVHFNIVNDQQTIDDV</sequence>